<comment type="similarity">
    <text evidence="1">Belongs to the carbohydrate kinase PfkB family.</text>
</comment>
<dbReference type="InterPro" id="IPR029056">
    <property type="entry name" value="Ribokinase-like"/>
</dbReference>
<evidence type="ECO:0000259" key="4">
    <source>
        <dbReference type="Pfam" id="PF00294"/>
    </source>
</evidence>
<protein>
    <submittedName>
        <fullName evidence="5">Carbohydrate kinase</fullName>
        <ecNumber evidence="5">2.7.1.-</ecNumber>
    </submittedName>
</protein>
<dbReference type="PANTHER" id="PTHR43085:SF54">
    <property type="entry name" value="PUTATIVE-RELATED"/>
    <property type="match status" value="1"/>
</dbReference>
<dbReference type="EC" id="2.7.1.-" evidence="5"/>
<evidence type="ECO:0000256" key="3">
    <source>
        <dbReference type="ARBA" id="ARBA00022777"/>
    </source>
</evidence>
<dbReference type="InterPro" id="IPR011611">
    <property type="entry name" value="PfkB_dom"/>
</dbReference>
<dbReference type="PANTHER" id="PTHR43085">
    <property type="entry name" value="HEXOKINASE FAMILY MEMBER"/>
    <property type="match status" value="1"/>
</dbReference>
<evidence type="ECO:0000256" key="2">
    <source>
        <dbReference type="ARBA" id="ARBA00022679"/>
    </source>
</evidence>
<evidence type="ECO:0000256" key="1">
    <source>
        <dbReference type="ARBA" id="ARBA00010688"/>
    </source>
</evidence>
<keyword evidence="3 5" id="KW-0418">Kinase</keyword>
<evidence type="ECO:0000313" key="5">
    <source>
        <dbReference type="EMBL" id="MFC0561500.1"/>
    </source>
</evidence>
<organism evidence="5 6">
    <name type="scientific">Halalkalibacter alkalisediminis</name>
    <dbReference type="NCBI Taxonomy" id="935616"/>
    <lineage>
        <taxon>Bacteria</taxon>
        <taxon>Bacillati</taxon>
        <taxon>Bacillota</taxon>
        <taxon>Bacilli</taxon>
        <taxon>Bacillales</taxon>
        <taxon>Bacillaceae</taxon>
        <taxon>Halalkalibacter</taxon>
    </lineage>
</organism>
<evidence type="ECO:0000313" key="6">
    <source>
        <dbReference type="Proteomes" id="UP001589833"/>
    </source>
</evidence>
<sequence length="320" mass="34766">MKQHDLIICVGELLIDFFCLDKNVSLIDGSNFEKQAGGAPANVSAAVSRLGGAAAFVGMVGNDPFGAFLKKTLEDEQVDTSMLFQTDQAATTLAFVSLQEDGERDFIFNRGADRLLEFNDLHLDRIKEGKIIHFGSATALLEDPFQTTYFQLMDYSIQEGLFVSFDPNYRQALWGGRMEEFVTLAQKGISKAGFVKVSEEELEIIAGSSSKEASVDFLHQLGAKIVAVTLGKNGTLISNGLQKQMIPSIEIKSIDSTGAGDAFVGATLYQLSQLQDLKINRFDIDSLTELIHFSNAVGAMVCTKRGAISSLPTLEEVGKV</sequence>
<dbReference type="Gene3D" id="3.40.1190.20">
    <property type="match status" value="1"/>
</dbReference>
<comment type="caution">
    <text evidence="5">The sequence shown here is derived from an EMBL/GenBank/DDBJ whole genome shotgun (WGS) entry which is preliminary data.</text>
</comment>
<accession>A0ABV6NL53</accession>
<dbReference type="SUPFAM" id="SSF53613">
    <property type="entry name" value="Ribokinase-like"/>
    <property type="match status" value="1"/>
</dbReference>
<dbReference type="InterPro" id="IPR050306">
    <property type="entry name" value="PfkB_Carbo_kinase"/>
</dbReference>
<dbReference type="RefSeq" id="WP_273848143.1">
    <property type="nucleotide sequence ID" value="NZ_JAQQWT010000053.1"/>
</dbReference>
<keyword evidence="2 5" id="KW-0808">Transferase</keyword>
<name>A0ABV6NL53_9BACI</name>
<feature type="domain" description="Carbohydrate kinase PfkB" evidence="4">
    <location>
        <begin position="6"/>
        <end position="313"/>
    </location>
</feature>
<dbReference type="InterPro" id="IPR002173">
    <property type="entry name" value="Carboh/pur_kinase_PfkB_CS"/>
</dbReference>
<reference evidence="5 6" key="1">
    <citation type="submission" date="2024-09" db="EMBL/GenBank/DDBJ databases">
        <authorList>
            <person name="Sun Q."/>
            <person name="Mori K."/>
        </authorList>
    </citation>
    <scope>NUCLEOTIDE SEQUENCE [LARGE SCALE GENOMIC DNA]</scope>
    <source>
        <strain evidence="5 6">NCAIM B.02301</strain>
    </source>
</reference>
<dbReference type="Proteomes" id="UP001589833">
    <property type="component" value="Unassembled WGS sequence"/>
</dbReference>
<keyword evidence="6" id="KW-1185">Reference proteome</keyword>
<dbReference type="GO" id="GO:0016301">
    <property type="term" value="F:kinase activity"/>
    <property type="evidence" value="ECO:0007669"/>
    <property type="project" value="UniProtKB-KW"/>
</dbReference>
<dbReference type="EMBL" id="JBHLTR010000072">
    <property type="protein sequence ID" value="MFC0561500.1"/>
    <property type="molecule type" value="Genomic_DNA"/>
</dbReference>
<dbReference type="PROSITE" id="PS00583">
    <property type="entry name" value="PFKB_KINASES_1"/>
    <property type="match status" value="1"/>
</dbReference>
<dbReference type="Pfam" id="PF00294">
    <property type="entry name" value="PfkB"/>
    <property type="match status" value="1"/>
</dbReference>
<proteinExistence type="inferred from homology"/>
<dbReference type="CDD" id="cd01167">
    <property type="entry name" value="bac_FRK"/>
    <property type="match status" value="1"/>
</dbReference>
<gene>
    <name evidence="5" type="ORF">ACFFH4_21565</name>
</gene>